<dbReference type="GO" id="GO:0005576">
    <property type="term" value="C:extracellular region"/>
    <property type="evidence" value="ECO:0007669"/>
    <property type="project" value="UniProtKB-SubCell"/>
</dbReference>
<feature type="domain" description="Beta-defensin" evidence="11">
    <location>
        <begin position="26"/>
        <end position="59"/>
    </location>
</feature>
<organism evidence="12 13">
    <name type="scientific">Pteropus vampyrus</name>
    <name type="common">Large flying fox</name>
    <dbReference type="NCBI Taxonomy" id="132908"/>
    <lineage>
        <taxon>Eukaryota</taxon>
        <taxon>Metazoa</taxon>
        <taxon>Chordata</taxon>
        <taxon>Craniata</taxon>
        <taxon>Vertebrata</taxon>
        <taxon>Euteleostomi</taxon>
        <taxon>Mammalia</taxon>
        <taxon>Eutheria</taxon>
        <taxon>Laurasiatheria</taxon>
        <taxon>Chiroptera</taxon>
        <taxon>Yinpterochiroptera</taxon>
        <taxon>Pteropodoidea</taxon>
        <taxon>Pteropodidae</taxon>
        <taxon>Pteropodinae</taxon>
        <taxon>Pteropus</taxon>
    </lineage>
</organism>
<evidence type="ECO:0000256" key="10">
    <source>
        <dbReference type="RuleBase" id="RU231113"/>
    </source>
</evidence>
<evidence type="ECO:0000256" key="7">
    <source>
        <dbReference type="ARBA" id="ARBA00022940"/>
    </source>
</evidence>
<evidence type="ECO:0000313" key="13">
    <source>
        <dbReference type="RefSeq" id="XP_011378472.1"/>
    </source>
</evidence>
<comment type="similarity">
    <text evidence="3 10">Belongs to the beta-defensin family.</text>
</comment>
<keyword evidence="4 10" id="KW-0964">Secreted</keyword>
<evidence type="ECO:0000256" key="4">
    <source>
        <dbReference type="ARBA" id="ARBA00022525"/>
    </source>
</evidence>
<protein>
    <recommendedName>
        <fullName evidence="10">Beta-defensin</fullName>
    </recommendedName>
</protein>
<keyword evidence="5 10" id="KW-0929">Antimicrobial</keyword>
<evidence type="ECO:0000256" key="9">
    <source>
        <dbReference type="ARBA" id="ARBA00023157"/>
    </source>
</evidence>
<evidence type="ECO:0000256" key="2">
    <source>
        <dbReference type="ARBA" id="ARBA00004613"/>
    </source>
</evidence>
<dbReference type="GeneID" id="105305524"/>
<comment type="function">
    <text evidence="1 10">Has antibacterial activity.</text>
</comment>
<keyword evidence="6 10" id="KW-0732">Signal</keyword>
<reference evidence="13" key="1">
    <citation type="submission" date="2025-08" db="UniProtKB">
        <authorList>
            <consortium name="RefSeq"/>
        </authorList>
    </citation>
    <scope>IDENTIFICATION</scope>
    <source>
        <tissue evidence="13">Kidney</tissue>
    </source>
</reference>
<evidence type="ECO:0000256" key="8">
    <source>
        <dbReference type="ARBA" id="ARBA00023022"/>
    </source>
</evidence>
<dbReference type="CTD" id="81623"/>
<keyword evidence="8 10" id="KW-0044">Antibiotic</keyword>
<dbReference type="OrthoDB" id="9748237at2759"/>
<keyword evidence="12" id="KW-1185">Reference proteome</keyword>
<evidence type="ECO:0000313" key="12">
    <source>
        <dbReference type="Proteomes" id="UP000515202"/>
    </source>
</evidence>
<evidence type="ECO:0000256" key="1">
    <source>
        <dbReference type="ARBA" id="ARBA00002878"/>
    </source>
</evidence>
<comment type="subcellular location">
    <subcellularLocation>
        <location evidence="2 10">Secreted</location>
    </subcellularLocation>
</comment>
<dbReference type="Proteomes" id="UP000515202">
    <property type="component" value="Unplaced"/>
</dbReference>
<evidence type="ECO:0000259" key="11">
    <source>
        <dbReference type="Pfam" id="PF13841"/>
    </source>
</evidence>
<name>A0A6P3RDB0_PTEVA</name>
<evidence type="ECO:0000256" key="5">
    <source>
        <dbReference type="ARBA" id="ARBA00022529"/>
    </source>
</evidence>
<dbReference type="InterPro" id="IPR025933">
    <property type="entry name" value="Beta_defensin_dom"/>
</dbReference>
<dbReference type="KEGG" id="pvp:105305524"/>
<feature type="signal peptide" evidence="10">
    <location>
        <begin position="1"/>
        <end position="20"/>
    </location>
</feature>
<dbReference type="PANTHER" id="PTHR15001">
    <property type="entry name" value="BETA-DEFENSIN 123-RELATED"/>
    <property type="match status" value="1"/>
</dbReference>
<dbReference type="GO" id="GO:0042742">
    <property type="term" value="P:defense response to bacterium"/>
    <property type="evidence" value="ECO:0007669"/>
    <property type="project" value="UniProtKB-UniRule"/>
</dbReference>
<dbReference type="PANTHER" id="PTHR15001:SF3">
    <property type="entry name" value="BETA-DEFENSIN 123"/>
    <property type="match status" value="1"/>
</dbReference>
<dbReference type="GO" id="GO:0045087">
    <property type="term" value="P:innate immune response"/>
    <property type="evidence" value="ECO:0007669"/>
    <property type="project" value="InterPro"/>
</dbReference>
<gene>
    <name evidence="13" type="primary">DEFB126</name>
</gene>
<sequence length="140" mass="14589">MKSLLLTLATFLLLAQLVSGSWYVKKCANRMGNCRSKCRTGEIRIQPPTGMCSKEKLCCILSGKDLNPLICADNVKTTTTAQGAVTKNVAPTENMASMATMATMASMGSMASMASMSTTVAAVNTNSRAPSVITTGGAVV</sequence>
<accession>A0A6P3RDB0</accession>
<dbReference type="Pfam" id="PF13841">
    <property type="entry name" value="Defensin_beta_2"/>
    <property type="match status" value="1"/>
</dbReference>
<evidence type="ECO:0000256" key="6">
    <source>
        <dbReference type="ARBA" id="ARBA00022729"/>
    </source>
</evidence>
<feature type="chain" id="PRO_5028505056" description="Beta-defensin" evidence="10">
    <location>
        <begin position="21"/>
        <end position="140"/>
    </location>
</feature>
<proteinExistence type="inferred from homology"/>
<dbReference type="AlphaFoldDB" id="A0A6P3RDB0"/>
<dbReference type="RefSeq" id="XP_011378472.1">
    <property type="nucleotide sequence ID" value="XM_011380170.1"/>
</dbReference>
<keyword evidence="9" id="KW-1015">Disulfide bond</keyword>
<evidence type="ECO:0000256" key="3">
    <source>
        <dbReference type="ARBA" id="ARBA00007371"/>
    </source>
</evidence>
<dbReference type="InterPro" id="IPR050544">
    <property type="entry name" value="Beta-defensin"/>
</dbReference>
<keyword evidence="7 10" id="KW-0211">Defensin</keyword>